<keyword evidence="1" id="KW-0472">Membrane</keyword>
<evidence type="ECO:0000256" key="1">
    <source>
        <dbReference type="SAM" id="Phobius"/>
    </source>
</evidence>
<protein>
    <submittedName>
        <fullName evidence="2">Uncharacterized protein</fullName>
    </submittedName>
</protein>
<keyword evidence="1" id="KW-1133">Transmembrane helix</keyword>
<name>A0A506J3H0_ACIBA</name>
<proteinExistence type="predicted"/>
<organism evidence="2 3">
    <name type="scientific">Acinetobacter baumannii</name>
    <dbReference type="NCBI Taxonomy" id="470"/>
    <lineage>
        <taxon>Bacteria</taxon>
        <taxon>Pseudomonadati</taxon>
        <taxon>Pseudomonadota</taxon>
        <taxon>Gammaproteobacteria</taxon>
        <taxon>Moraxellales</taxon>
        <taxon>Moraxellaceae</taxon>
        <taxon>Acinetobacter</taxon>
        <taxon>Acinetobacter calcoaceticus/baumannii complex</taxon>
    </lineage>
</organism>
<evidence type="ECO:0000313" key="3">
    <source>
        <dbReference type="Proteomes" id="UP000315888"/>
    </source>
</evidence>
<dbReference type="EMBL" id="VHGY01000023">
    <property type="protein sequence ID" value="TPU64842.1"/>
    <property type="molecule type" value="Genomic_DNA"/>
</dbReference>
<gene>
    <name evidence="2" type="ORF">FJU42_08925</name>
</gene>
<dbReference type="Proteomes" id="UP000315888">
    <property type="component" value="Unassembled WGS sequence"/>
</dbReference>
<sequence length="246" mass="27176">MKPKGGSMMTSQPKNTHTQTFIIGVLSALVVVLAGWVGYDKLLKTKSEVKVPTQIVEKATISEPVNEVSESEFVAEPETKSEPIKVKHVSSQLNGNILQGSGTGEVYPELGFPDFTAPGYKKLNNAQLLAQIDAEYHEGLEMTDDPTAYGLQRVDQAPATVKKMSAFIQANLPTFANEVFARPNVSDVVVAMEGWMDLGSDGYLYRAVVTSARYQCSWYQVVINKKTGKEIYEEFIPCYQPNQKEI</sequence>
<keyword evidence="1" id="KW-0812">Transmembrane</keyword>
<evidence type="ECO:0000313" key="2">
    <source>
        <dbReference type="EMBL" id="TPU64842.1"/>
    </source>
</evidence>
<accession>A0A506J3H0</accession>
<dbReference type="AlphaFoldDB" id="A0A506J3H0"/>
<comment type="caution">
    <text evidence="2">The sequence shown here is derived from an EMBL/GenBank/DDBJ whole genome shotgun (WGS) entry which is preliminary data.</text>
</comment>
<feature type="transmembrane region" description="Helical" evidence="1">
    <location>
        <begin position="21"/>
        <end position="39"/>
    </location>
</feature>
<reference evidence="2 3" key="1">
    <citation type="submission" date="2019-06" db="EMBL/GenBank/DDBJ databases">
        <title>A Diverse Panel of Clinical Acinetobacter baumannii for Research Use.</title>
        <authorList>
            <person name="Mcgann P."/>
            <person name="Snesrud E."/>
            <person name="Galac M.R."/>
        </authorList>
    </citation>
    <scope>NUCLEOTIDE SEQUENCE [LARGE SCALE GENOMIC DNA]</scope>
    <source>
        <strain evidence="2 3">MRSN14237</strain>
    </source>
</reference>